<dbReference type="InterPro" id="IPR050090">
    <property type="entry name" value="Tyrosine_recombinase_XerCD"/>
</dbReference>
<comment type="similarity">
    <text evidence="1">Belongs to the 'phage' integrase family.</text>
</comment>
<dbReference type="GO" id="GO:0003677">
    <property type="term" value="F:DNA binding"/>
    <property type="evidence" value="ECO:0007669"/>
    <property type="project" value="UniProtKB-KW"/>
</dbReference>
<dbReference type="InterPro" id="IPR011010">
    <property type="entry name" value="DNA_brk_join_enz"/>
</dbReference>
<dbReference type="PANTHER" id="PTHR30349:SF41">
    <property type="entry name" value="INTEGRASE_RECOMBINASE PROTEIN MJ0367-RELATED"/>
    <property type="match status" value="1"/>
</dbReference>
<keyword evidence="2" id="KW-0238">DNA-binding</keyword>
<dbReference type="GO" id="GO:0015074">
    <property type="term" value="P:DNA integration"/>
    <property type="evidence" value="ECO:0007669"/>
    <property type="project" value="InterPro"/>
</dbReference>
<name>A0A6N7W9X2_9FIRM</name>
<protein>
    <submittedName>
        <fullName evidence="5">Tyrosine-type recombinase/integrase</fullName>
    </submittedName>
</protein>
<dbReference type="PANTHER" id="PTHR30349">
    <property type="entry name" value="PHAGE INTEGRASE-RELATED"/>
    <property type="match status" value="1"/>
</dbReference>
<dbReference type="GeneID" id="86056983"/>
<sequence>MHKDFNYSSIFADLISTYIQSRREAGFMFENPAYWLFRFDQFCKARQVDKTEITKELYDSWSAKQLSESKTTQSNRLQALRCFCIHLNTIGIPSYIPTQLPRPEKTVPYLMSDEDIREFFTQVDLYESDAPVKAFERLATEYKVLFRLIYCCGLRNNEACTLRLEDVDTDSGVLTIIHSKGNKDRIVYLSDDVCQLCTEYKQWLKKELSDTYGWFFPGKYPDICIPKTSVDRKFNEFWNSTQASQKCDKKPTVHCLRHAFVIKRINLWMESDISLRVMMPYLSSYLGHKGPMESYYYYHLVQDAFNTIRRKDTITSRVIPEVQHEE</sequence>
<comment type="caution">
    <text evidence="5">The sequence shown here is derived from an EMBL/GenBank/DDBJ whole genome shotgun (WGS) entry which is preliminary data.</text>
</comment>
<dbReference type="RefSeq" id="WP_154468377.1">
    <property type="nucleotide sequence ID" value="NZ_VUMI01000113.1"/>
</dbReference>
<keyword evidence="3" id="KW-0233">DNA recombination</keyword>
<evidence type="ECO:0000256" key="3">
    <source>
        <dbReference type="ARBA" id="ARBA00023172"/>
    </source>
</evidence>
<dbReference type="EMBL" id="VUMI01000113">
    <property type="protein sequence ID" value="MSS92066.1"/>
    <property type="molecule type" value="Genomic_DNA"/>
</dbReference>
<organism evidence="5 6">
    <name type="scientific">Eisenbergiella porci</name>
    <dbReference type="NCBI Taxonomy" id="2652274"/>
    <lineage>
        <taxon>Bacteria</taxon>
        <taxon>Bacillati</taxon>
        <taxon>Bacillota</taxon>
        <taxon>Clostridia</taxon>
        <taxon>Lachnospirales</taxon>
        <taxon>Lachnospiraceae</taxon>
        <taxon>Eisenbergiella</taxon>
    </lineage>
</organism>
<evidence type="ECO:0000256" key="2">
    <source>
        <dbReference type="ARBA" id="ARBA00023125"/>
    </source>
</evidence>
<dbReference type="GO" id="GO:0006310">
    <property type="term" value="P:DNA recombination"/>
    <property type="evidence" value="ECO:0007669"/>
    <property type="project" value="UniProtKB-KW"/>
</dbReference>
<evidence type="ECO:0000256" key="1">
    <source>
        <dbReference type="ARBA" id="ARBA00008857"/>
    </source>
</evidence>
<evidence type="ECO:0000313" key="5">
    <source>
        <dbReference type="EMBL" id="MSS92066.1"/>
    </source>
</evidence>
<dbReference type="InterPro" id="IPR013762">
    <property type="entry name" value="Integrase-like_cat_sf"/>
</dbReference>
<reference evidence="5 6" key="1">
    <citation type="submission" date="2019-08" db="EMBL/GenBank/DDBJ databases">
        <title>In-depth cultivation of the pig gut microbiome towards novel bacterial diversity and tailored functional studies.</title>
        <authorList>
            <person name="Wylensek D."/>
            <person name="Hitch T.C.A."/>
            <person name="Clavel T."/>
        </authorList>
    </citation>
    <scope>NUCLEOTIDE SEQUENCE [LARGE SCALE GENOMIC DNA]</scope>
    <source>
        <strain evidence="5 6">WCA-389-WT-23B</strain>
    </source>
</reference>
<gene>
    <name evidence="5" type="ORF">FYJ45_28840</name>
</gene>
<feature type="domain" description="Tyr recombinase" evidence="4">
    <location>
        <begin position="106"/>
        <end position="313"/>
    </location>
</feature>
<dbReference type="Pfam" id="PF00589">
    <property type="entry name" value="Phage_integrase"/>
    <property type="match status" value="1"/>
</dbReference>
<dbReference type="InterPro" id="IPR002104">
    <property type="entry name" value="Integrase_catalytic"/>
</dbReference>
<dbReference type="Proteomes" id="UP000436047">
    <property type="component" value="Unassembled WGS sequence"/>
</dbReference>
<dbReference type="AlphaFoldDB" id="A0A6N7W9X2"/>
<dbReference type="Gene3D" id="1.10.443.10">
    <property type="entry name" value="Intergrase catalytic core"/>
    <property type="match status" value="1"/>
</dbReference>
<dbReference type="SUPFAM" id="SSF56349">
    <property type="entry name" value="DNA breaking-rejoining enzymes"/>
    <property type="match status" value="1"/>
</dbReference>
<dbReference type="PROSITE" id="PS51898">
    <property type="entry name" value="TYR_RECOMBINASE"/>
    <property type="match status" value="1"/>
</dbReference>
<proteinExistence type="inferred from homology"/>
<accession>A0A6N7W9X2</accession>
<keyword evidence="6" id="KW-1185">Reference proteome</keyword>
<evidence type="ECO:0000313" key="6">
    <source>
        <dbReference type="Proteomes" id="UP000436047"/>
    </source>
</evidence>
<evidence type="ECO:0000259" key="4">
    <source>
        <dbReference type="PROSITE" id="PS51898"/>
    </source>
</evidence>